<sequence>MTTFQPSQIIEEFKNFIHSSCASSDQDISKYSSLHKGIIKMYFAARKVEIDYTNHTVKAEIPVSDYEYTTVNFECQDLDRFLSSCVKSDKRSLNFYQSALSYYNHVPGALSQVA</sequence>
<keyword evidence="2" id="KW-1185">Reference proteome</keyword>
<protein>
    <submittedName>
        <fullName evidence="1">Uncharacterized protein</fullName>
    </submittedName>
</protein>
<dbReference type="EMBL" id="OCMF01000001">
    <property type="protein sequence ID" value="SOC79751.1"/>
    <property type="molecule type" value="Genomic_DNA"/>
</dbReference>
<organism evidence="1 2">
    <name type="scientific">Salinimicrobium sediminis</name>
    <dbReference type="NCBI Taxonomy" id="1343891"/>
    <lineage>
        <taxon>Bacteria</taxon>
        <taxon>Pseudomonadati</taxon>
        <taxon>Bacteroidota</taxon>
        <taxon>Flavobacteriia</taxon>
        <taxon>Flavobacteriales</taxon>
        <taxon>Flavobacteriaceae</taxon>
        <taxon>Salinimicrobium</taxon>
    </lineage>
</organism>
<proteinExistence type="predicted"/>
<accession>A0A285X316</accession>
<name>A0A285X316_9FLAO</name>
<reference evidence="2" key="1">
    <citation type="submission" date="2017-09" db="EMBL/GenBank/DDBJ databases">
        <authorList>
            <person name="Varghese N."/>
            <person name="Submissions S."/>
        </authorList>
    </citation>
    <scope>NUCLEOTIDE SEQUENCE [LARGE SCALE GENOMIC DNA]</scope>
    <source>
        <strain evidence="2">CGMCC 1.12641</strain>
    </source>
</reference>
<dbReference type="Proteomes" id="UP000219193">
    <property type="component" value="Unassembled WGS sequence"/>
</dbReference>
<evidence type="ECO:0000313" key="2">
    <source>
        <dbReference type="Proteomes" id="UP000219193"/>
    </source>
</evidence>
<gene>
    <name evidence="1" type="ORF">SAMN06296241_1285</name>
</gene>
<dbReference type="AlphaFoldDB" id="A0A285X316"/>
<dbReference type="OrthoDB" id="1440784at2"/>
<evidence type="ECO:0000313" key="1">
    <source>
        <dbReference type="EMBL" id="SOC79751.1"/>
    </source>
</evidence>
<dbReference type="RefSeq" id="WP_143544444.1">
    <property type="nucleotide sequence ID" value="NZ_OCMF01000001.1"/>
</dbReference>